<name>A0A5N6S350_9BIFI</name>
<dbReference type="Gene3D" id="1.10.3720.10">
    <property type="entry name" value="MetI-like"/>
    <property type="match status" value="1"/>
</dbReference>
<evidence type="ECO:0000313" key="10">
    <source>
        <dbReference type="Proteomes" id="UP000325415"/>
    </source>
</evidence>
<keyword evidence="5 7" id="KW-1133">Transmembrane helix</keyword>
<keyword evidence="10" id="KW-1185">Reference proteome</keyword>
<dbReference type="InterPro" id="IPR045621">
    <property type="entry name" value="BPD_transp_1_N"/>
</dbReference>
<evidence type="ECO:0000256" key="2">
    <source>
        <dbReference type="ARBA" id="ARBA00022448"/>
    </source>
</evidence>
<dbReference type="Pfam" id="PF00528">
    <property type="entry name" value="BPD_transp_1"/>
    <property type="match status" value="1"/>
</dbReference>
<dbReference type="SUPFAM" id="SSF161098">
    <property type="entry name" value="MetI-like"/>
    <property type="match status" value="1"/>
</dbReference>
<dbReference type="Pfam" id="PF19300">
    <property type="entry name" value="BPD_transp_1_N"/>
    <property type="match status" value="1"/>
</dbReference>
<keyword evidence="3" id="KW-1003">Cell membrane</keyword>
<dbReference type="InterPro" id="IPR035906">
    <property type="entry name" value="MetI-like_sf"/>
</dbReference>
<dbReference type="CDD" id="cd06261">
    <property type="entry name" value="TM_PBP2"/>
    <property type="match status" value="1"/>
</dbReference>
<dbReference type="AlphaFoldDB" id="A0A5N6S350"/>
<dbReference type="PANTHER" id="PTHR43163">
    <property type="entry name" value="DIPEPTIDE TRANSPORT SYSTEM PERMEASE PROTEIN DPPB-RELATED"/>
    <property type="match status" value="1"/>
</dbReference>
<feature type="transmembrane region" description="Helical" evidence="7">
    <location>
        <begin position="95"/>
        <end position="119"/>
    </location>
</feature>
<feature type="transmembrane region" description="Helical" evidence="7">
    <location>
        <begin position="6"/>
        <end position="26"/>
    </location>
</feature>
<evidence type="ECO:0000256" key="3">
    <source>
        <dbReference type="ARBA" id="ARBA00022475"/>
    </source>
</evidence>
<proteinExistence type="inferred from homology"/>
<accession>A0A5N6S350</accession>
<feature type="transmembrane region" description="Helical" evidence="7">
    <location>
        <begin position="285"/>
        <end position="307"/>
    </location>
</feature>
<evidence type="ECO:0000256" key="6">
    <source>
        <dbReference type="ARBA" id="ARBA00023136"/>
    </source>
</evidence>
<dbReference type="Proteomes" id="UP000325415">
    <property type="component" value="Unassembled WGS sequence"/>
</dbReference>
<feature type="transmembrane region" description="Helical" evidence="7">
    <location>
        <begin position="131"/>
        <end position="157"/>
    </location>
</feature>
<keyword evidence="4 7" id="KW-0812">Transmembrane</keyword>
<dbReference type="GO" id="GO:0005886">
    <property type="term" value="C:plasma membrane"/>
    <property type="evidence" value="ECO:0007669"/>
    <property type="project" value="UniProtKB-SubCell"/>
</dbReference>
<comment type="caution">
    <text evidence="9">The sequence shown here is derived from an EMBL/GenBank/DDBJ whole genome shotgun (WGS) entry which is preliminary data.</text>
</comment>
<evidence type="ECO:0000259" key="8">
    <source>
        <dbReference type="PROSITE" id="PS50928"/>
    </source>
</evidence>
<dbReference type="PROSITE" id="PS50928">
    <property type="entry name" value="ABC_TM1"/>
    <property type="match status" value="1"/>
</dbReference>
<evidence type="ECO:0000256" key="1">
    <source>
        <dbReference type="ARBA" id="ARBA00004651"/>
    </source>
</evidence>
<feature type="transmembrane region" description="Helical" evidence="7">
    <location>
        <begin position="177"/>
        <end position="197"/>
    </location>
</feature>
<sequence length="316" mass="34509">MLKYIFKRLLSAVPVIFIVGILAFFLSRLSKGDPARVIAGTDATDSQVAAIRQQMGLDLPLPNQLWDWFIALLHGNFGYSYILNQSVSSAIASHIFPTLSVAIFGEILSLAIAIPLGILAADKQGTFTDKLVQGFATLTTSMPSFLVGLLLMLLFATRLNLLPVSGFVSPTESFSQYILHLILPAVSVTTLQIAIVARMTRSSMIDALSSDYIRTAVAKGLPRSQQLWHHGFKNAAIPVLTVVGQSFGELIAGSIIVETVFDIPGLGQLVVNSILRRDYQMIQGILIFVAIVFIFVNLITDVLYAVIDPRIRQESF</sequence>
<keyword evidence="6 7" id="KW-0472">Membrane</keyword>
<gene>
    <name evidence="9" type="ORF">DDE84_06235</name>
</gene>
<keyword evidence="2 7" id="KW-0813">Transport</keyword>
<dbReference type="RefSeq" id="WP_152580828.1">
    <property type="nucleotide sequence ID" value="NZ_QDAG01000005.1"/>
</dbReference>
<dbReference type="GO" id="GO:0055085">
    <property type="term" value="P:transmembrane transport"/>
    <property type="evidence" value="ECO:0007669"/>
    <property type="project" value="InterPro"/>
</dbReference>
<protein>
    <submittedName>
        <fullName evidence="9">ABC transporter permease</fullName>
    </submittedName>
</protein>
<evidence type="ECO:0000256" key="4">
    <source>
        <dbReference type="ARBA" id="ARBA00022692"/>
    </source>
</evidence>
<organism evidence="9 10">
    <name type="scientific">Bifidobacterium tibiigranuli</name>
    <dbReference type="NCBI Taxonomy" id="2172043"/>
    <lineage>
        <taxon>Bacteria</taxon>
        <taxon>Bacillati</taxon>
        <taxon>Actinomycetota</taxon>
        <taxon>Actinomycetes</taxon>
        <taxon>Bifidobacteriales</taxon>
        <taxon>Bifidobacteriaceae</taxon>
        <taxon>Bifidobacterium</taxon>
    </lineage>
</organism>
<dbReference type="PANTHER" id="PTHR43163:SF6">
    <property type="entry name" value="DIPEPTIDE TRANSPORT SYSTEM PERMEASE PROTEIN DPPB-RELATED"/>
    <property type="match status" value="1"/>
</dbReference>
<dbReference type="GeneID" id="78127279"/>
<feature type="domain" description="ABC transmembrane type-1" evidence="8">
    <location>
        <begin position="95"/>
        <end position="304"/>
    </location>
</feature>
<evidence type="ECO:0000256" key="7">
    <source>
        <dbReference type="RuleBase" id="RU363032"/>
    </source>
</evidence>
<evidence type="ECO:0000313" key="9">
    <source>
        <dbReference type="EMBL" id="KAE8128476.1"/>
    </source>
</evidence>
<dbReference type="InterPro" id="IPR000515">
    <property type="entry name" value="MetI-like"/>
</dbReference>
<evidence type="ECO:0000256" key="5">
    <source>
        <dbReference type="ARBA" id="ARBA00022989"/>
    </source>
</evidence>
<reference evidence="9 10" key="1">
    <citation type="submission" date="2018-04" db="EMBL/GenBank/DDBJ databases">
        <authorList>
            <person name="Eckel V.P."/>
            <person name="Vogel R.F."/>
        </authorList>
    </citation>
    <scope>NUCLEOTIDE SEQUENCE [LARGE SCALE GENOMIC DNA]</scope>
    <source>
        <strain evidence="10">TMW 2.1764</strain>
    </source>
</reference>
<comment type="similarity">
    <text evidence="7">Belongs to the binding-protein-dependent transport system permease family.</text>
</comment>
<dbReference type="OrthoDB" id="4695618at2"/>
<dbReference type="EMBL" id="QDAG01000005">
    <property type="protein sequence ID" value="KAE8128476.1"/>
    <property type="molecule type" value="Genomic_DNA"/>
</dbReference>
<comment type="subcellular location">
    <subcellularLocation>
        <location evidence="1 7">Cell membrane</location>
        <topology evidence="1 7">Multi-pass membrane protein</topology>
    </subcellularLocation>
</comment>